<evidence type="ECO:0000313" key="2">
    <source>
        <dbReference type="EMBL" id="JAG83094.1"/>
    </source>
</evidence>
<proteinExistence type="predicted"/>
<organism evidence="2">
    <name type="scientific">Fopius arisanus</name>
    <dbReference type="NCBI Taxonomy" id="64838"/>
    <lineage>
        <taxon>Eukaryota</taxon>
        <taxon>Metazoa</taxon>
        <taxon>Ecdysozoa</taxon>
        <taxon>Arthropoda</taxon>
        <taxon>Hexapoda</taxon>
        <taxon>Insecta</taxon>
        <taxon>Pterygota</taxon>
        <taxon>Neoptera</taxon>
        <taxon>Endopterygota</taxon>
        <taxon>Hymenoptera</taxon>
        <taxon>Apocrita</taxon>
        <taxon>Ichneumonoidea</taxon>
        <taxon>Braconidae</taxon>
        <taxon>Opiinae</taxon>
        <taxon>Fopius</taxon>
    </lineage>
</organism>
<accession>A0A0C9RJB3</accession>
<keyword evidence="1" id="KW-1133">Transmembrane helix</keyword>
<name>A0A0C9RJB3_9HYME</name>
<dbReference type="EMBL" id="GBYB01013327">
    <property type="protein sequence ID" value="JAG83094.1"/>
    <property type="molecule type" value="Transcribed_RNA"/>
</dbReference>
<feature type="transmembrane region" description="Helical" evidence="1">
    <location>
        <begin position="25"/>
        <end position="42"/>
    </location>
</feature>
<keyword evidence="1" id="KW-0812">Transmembrane</keyword>
<evidence type="ECO:0000256" key="1">
    <source>
        <dbReference type="SAM" id="Phobius"/>
    </source>
</evidence>
<reference evidence="2" key="1">
    <citation type="submission" date="2015-01" db="EMBL/GenBank/DDBJ databases">
        <title>Transcriptome Assembly of Fopius arisanus.</title>
        <authorList>
            <person name="Geib S."/>
        </authorList>
    </citation>
    <scope>NUCLEOTIDE SEQUENCE</scope>
</reference>
<feature type="non-terminal residue" evidence="2">
    <location>
        <position position="1"/>
    </location>
</feature>
<dbReference type="AlphaFoldDB" id="A0A0C9RJB3"/>
<protein>
    <submittedName>
        <fullName evidence="2">ORF c22482_g3_i2|g.48615 c22482_g3_i2|m.486 15 type:5prime_partial len:124 (-) protein</fullName>
    </submittedName>
</protein>
<feature type="transmembrane region" description="Helical" evidence="1">
    <location>
        <begin position="48"/>
        <end position="69"/>
    </location>
</feature>
<gene>
    <name evidence="2" type="ORF">g.48615</name>
</gene>
<keyword evidence="1" id="KW-0472">Membrane</keyword>
<sequence length="123" mass="14393">DMDHQECQVVSISQRTASTGTITQTLHLALIFYLNIFLQFSSFVLHNFFIEGFLVITALGLSLAARFVVHRWRNINSVLKIKFNNYLNSNHLEYRERIFILSLLSLEFSLHENQFHHRVSPLT</sequence>